<dbReference type="GO" id="GO:0005886">
    <property type="term" value="C:plasma membrane"/>
    <property type="evidence" value="ECO:0007669"/>
    <property type="project" value="UniProtKB-SubCell"/>
</dbReference>
<evidence type="ECO:0000256" key="2">
    <source>
        <dbReference type="ARBA" id="ARBA00022448"/>
    </source>
</evidence>
<dbReference type="GO" id="GO:0055085">
    <property type="term" value="P:transmembrane transport"/>
    <property type="evidence" value="ECO:0007669"/>
    <property type="project" value="InterPro"/>
</dbReference>
<dbReference type="Pfam" id="PF00528">
    <property type="entry name" value="BPD_transp_1"/>
    <property type="match status" value="1"/>
</dbReference>
<feature type="transmembrane region" description="Helical" evidence="7">
    <location>
        <begin position="246"/>
        <end position="268"/>
    </location>
</feature>
<evidence type="ECO:0000256" key="1">
    <source>
        <dbReference type="ARBA" id="ARBA00004651"/>
    </source>
</evidence>
<keyword evidence="6 7" id="KW-0472">Membrane</keyword>
<comment type="subcellular location">
    <subcellularLocation>
        <location evidence="1 7">Cell membrane</location>
        <topology evidence="1 7">Multi-pass membrane protein</topology>
    </subcellularLocation>
</comment>
<feature type="transmembrane region" description="Helical" evidence="7">
    <location>
        <begin position="288"/>
        <end position="314"/>
    </location>
</feature>
<keyword evidence="4 7" id="KW-0812">Transmembrane</keyword>
<dbReference type="Pfam" id="PF19300">
    <property type="entry name" value="BPD_transp_1_N"/>
    <property type="match status" value="1"/>
</dbReference>
<keyword evidence="3" id="KW-1003">Cell membrane</keyword>
<feature type="transmembrane region" description="Helical" evidence="7">
    <location>
        <begin position="9"/>
        <end position="27"/>
    </location>
</feature>
<reference evidence="9 10" key="1">
    <citation type="submission" date="2014-01" db="EMBL/GenBank/DDBJ databases">
        <title>Genome sequencing of Thermotog hypogea.</title>
        <authorList>
            <person name="Zhang X."/>
            <person name="Alvare G."/>
            <person name="Fristensky B."/>
            <person name="Chen L."/>
            <person name="Suen T."/>
            <person name="Chen Q."/>
            <person name="Ma K."/>
        </authorList>
    </citation>
    <scope>NUCLEOTIDE SEQUENCE [LARGE SCALE GENOMIC DNA]</scope>
    <source>
        <strain evidence="9 10">DSM 11164</strain>
    </source>
</reference>
<keyword evidence="2 7" id="KW-0813">Transport</keyword>
<evidence type="ECO:0000313" key="10">
    <source>
        <dbReference type="Proteomes" id="UP000077469"/>
    </source>
</evidence>
<evidence type="ECO:0000256" key="6">
    <source>
        <dbReference type="ARBA" id="ARBA00023136"/>
    </source>
</evidence>
<evidence type="ECO:0000256" key="4">
    <source>
        <dbReference type="ARBA" id="ARBA00022692"/>
    </source>
</evidence>
<dbReference type="PANTHER" id="PTHR30465">
    <property type="entry name" value="INNER MEMBRANE ABC TRANSPORTER"/>
    <property type="match status" value="1"/>
</dbReference>
<dbReference type="InterPro" id="IPR045621">
    <property type="entry name" value="BPD_transp_1_N"/>
</dbReference>
<dbReference type="Gene3D" id="1.10.3720.10">
    <property type="entry name" value="MetI-like"/>
    <property type="match status" value="1"/>
</dbReference>
<comment type="similarity">
    <text evidence="7">Belongs to the binding-protein-dependent transport system permease family.</text>
</comment>
<dbReference type="PROSITE" id="PS50928">
    <property type="entry name" value="ABC_TM1"/>
    <property type="match status" value="1"/>
</dbReference>
<dbReference type="SUPFAM" id="SSF161098">
    <property type="entry name" value="MetI-like"/>
    <property type="match status" value="1"/>
</dbReference>
<accession>A0A0X1KNZ7</accession>
<feature type="transmembrane region" description="Helical" evidence="7">
    <location>
        <begin position="96"/>
        <end position="123"/>
    </location>
</feature>
<feature type="transmembrane region" description="Helical" evidence="7">
    <location>
        <begin position="184"/>
        <end position="203"/>
    </location>
</feature>
<evidence type="ECO:0000256" key="7">
    <source>
        <dbReference type="RuleBase" id="RU363032"/>
    </source>
</evidence>
<dbReference type="InterPro" id="IPR000515">
    <property type="entry name" value="MetI-like"/>
</dbReference>
<organism evidence="9 10">
    <name type="scientific">Pseudothermotoga hypogea DSM 11164 = NBRC 106472</name>
    <dbReference type="NCBI Taxonomy" id="1123384"/>
    <lineage>
        <taxon>Bacteria</taxon>
        <taxon>Thermotogati</taxon>
        <taxon>Thermotogota</taxon>
        <taxon>Thermotogae</taxon>
        <taxon>Thermotogales</taxon>
        <taxon>Thermotogaceae</taxon>
        <taxon>Pseudothermotoga</taxon>
    </lineage>
</organism>
<dbReference type="RefSeq" id="WP_031503137.1">
    <property type="nucleotide sequence ID" value="NC_022795.1"/>
</dbReference>
<dbReference type="KEGG" id="phy:AJ81_00695"/>
<dbReference type="PANTHER" id="PTHR30465:SF0">
    <property type="entry name" value="OLIGOPEPTIDE TRANSPORT SYSTEM PERMEASE PROTEIN APPB"/>
    <property type="match status" value="1"/>
</dbReference>
<keyword evidence="10" id="KW-1185">Reference proteome</keyword>
<evidence type="ECO:0000256" key="5">
    <source>
        <dbReference type="ARBA" id="ARBA00022989"/>
    </source>
</evidence>
<keyword evidence="5 7" id="KW-1133">Transmembrane helix</keyword>
<evidence type="ECO:0000256" key="3">
    <source>
        <dbReference type="ARBA" id="ARBA00022475"/>
    </source>
</evidence>
<sequence>MLKYIARRLIIAIPELLIISFMVFMIMEAAPGDFLDQYKLDPSMSKETLEAMRKELGLDQHPLVRYFKWLSGAVRGNFGYSFYYRRPVSKLIWERVAATLTLSLTSLAGSWILGVALGTFAALKKYSLADKILTVFAFSFIAVPSFFLGLLLLYLAARTGWFPIGGMISIDHNTMTTWQRFKDLLWHMTLPATALTLGSMAGLMRYMRGSLLDVLNEDYVTFARAKGMPERIVVFKHAMRNAINPMITFLGFSISGILGGSLFIENIFAWPGMGRLIYQALIQKDLYLVITSGLISAVLLVVGNLVADILLALVDPRVRLT</sequence>
<dbReference type="PaxDb" id="1123384-AJ81_00695"/>
<gene>
    <name evidence="9" type="ORF">AJ81_00695</name>
</gene>
<dbReference type="CDD" id="cd06261">
    <property type="entry name" value="TM_PBP2"/>
    <property type="match status" value="1"/>
</dbReference>
<name>A0A0X1KNZ7_9THEM</name>
<proteinExistence type="inferred from homology"/>
<dbReference type="Proteomes" id="UP000077469">
    <property type="component" value="Chromosome"/>
</dbReference>
<protein>
    <submittedName>
        <fullName evidence="9">ABC transporter substrate-binding protein</fullName>
    </submittedName>
</protein>
<dbReference type="InterPro" id="IPR035906">
    <property type="entry name" value="MetI-like_sf"/>
</dbReference>
<dbReference type="EMBL" id="CP007141">
    <property type="protein sequence ID" value="AJC72950.1"/>
    <property type="molecule type" value="Genomic_DNA"/>
</dbReference>
<evidence type="ECO:0000313" key="9">
    <source>
        <dbReference type="EMBL" id="AJC72950.1"/>
    </source>
</evidence>
<feature type="domain" description="ABC transmembrane type-1" evidence="8">
    <location>
        <begin position="96"/>
        <end position="311"/>
    </location>
</feature>
<dbReference type="STRING" id="1123384.AJ81_00695"/>
<dbReference type="OrthoDB" id="24153at2"/>
<dbReference type="AlphaFoldDB" id="A0A0X1KNZ7"/>
<evidence type="ECO:0000259" key="8">
    <source>
        <dbReference type="PROSITE" id="PS50928"/>
    </source>
</evidence>
<dbReference type="PATRIC" id="fig|1123384.7.peg.136"/>
<feature type="transmembrane region" description="Helical" evidence="7">
    <location>
        <begin position="135"/>
        <end position="157"/>
    </location>
</feature>